<evidence type="ECO:0000313" key="2">
    <source>
        <dbReference type="Proteomes" id="UP000505377"/>
    </source>
</evidence>
<reference evidence="1 2" key="1">
    <citation type="submission" date="2020-05" db="EMBL/GenBank/DDBJ databases">
        <authorList>
            <person name="Mo P."/>
        </authorList>
    </citation>
    <scope>NUCLEOTIDE SEQUENCE [LARGE SCALE GENOMIC DNA]</scope>
    <source>
        <strain evidence="1 2">Gen01</strain>
    </source>
</reference>
<organism evidence="1 2">
    <name type="scientific">Pseudonocardia broussonetiae</name>
    <dbReference type="NCBI Taxonomy" id="2736640"/>
    <lineage>
        <taxon>Bacteria</taxon>
        <taxon>Bacillati</taxon>
        <taxon>Actinomycetota</taxon>
        <taxon>Actinomycetes</taxon>
        <taxon>Pseudonocardiales</taxon>
        <taxon>Pseudonocardiaceae</taxon>
        <taxon>Pseudonocardia</taxon>
    </lineage>
</organism>
<dbReference type="EMBL" id="CP053564">
    <property type="protein sequence ID" value="QJY50774.1"/>
    <property type="molecule type" value="Genomic_DNA"/>
</dbReference>
<gene>
    <name evidence="1" type="ORF">HOP40_20475</name>
</gene>
<name>A0A6M6JRQ0_9PSEU</name>
<accession>A0A6M6JRQ0</accession>
<dbReference type="AlphaFoldDB" id="A0A6M6JRQ0"/>
<dbReference type="Proteomes" id="UP000505377">
    <property type="component" value="Chromosome"/>
</dbReference>
<protein>
    <submittedName>
        <fullName evidence="1">Uncharacterized protein</fullName>
    </submittedName>
</protein>
<evidence type="ECO:0000313" key="1">
    <source>
        <dbReference type="EMBL" id="QJY50774.1"/>
    </source>
</evidence>
<sequence>MEVQVPTSEPVVSPCWCCAGEFAEVDLVRLGARPEAAICLDCARYVKRRAVARRDEHRWTPSGAVRGGVQRVRDRVISNGWHERGPLGAFLRRLDRFLP</sequence>
<dbReference type="KEGG" id="pbro:HOP40_20475"/>
<proteinExistence type="predicted"/>
<keyword evidence="2" id="KW-1185">Reference proteome</keyword>